<gene>
    <name evidence="1" type="ORF">GGX14DRAFT_662564</name>
</gene>
<dbReference type="InterPro" id="IPR032675">
    <property type="entry name" value="LRR_dom_sf"/>
</dbReference>
<evidence type="ECO:0000313" key="2">
    <source>
        <dbReference type="Proteomes" id="UP001219525"/>
    </source>
</evidence>
<keyword evidence="2" id="KW-1185">Reference proteome</keyword>
<sequence length="439" mass="49650">MTWLRLPLEITYEIAHCNAHDRSTLCAMALVSKTMRSIAIQFLFATIQFSWAEDVKLWIAMMRRMPELGIWIVKEVFFYSPNLGTAKGLPLKKRRKTGKNRHRAAVGVLDIPQMPSVRLVSFEGDSCRPCATNSAKLVPYLSVFPSMTELHISCMMFADIEDLATLLGACEKLRSLTFINFEVYSPAHDNDWNEKDQLSSSLFDLTAVEKLRVVCDDSADFLLELMDHSRPDGLKSLTLGDAYTETPCSVNVAEKLFAMSAQSLEKIALGAIFGISSNAEYMHQKVFTEMLSAVPEFPALTSLELWLTPTRDSEPTVRKFPAAPNVKVITLSFLLEADDVDALNADVLDLFAVMKWSPSLPWKTLAKDLLHKKFPRFERLEFNICGNWLPCRYCLPEIRMPVEGSVRSAIADVEDVLSFRWSDLDEKQVEYCIWCGLSM</sequence>
<evidence type="ECO:0008006" key="3">
    <source>
        <dbReference type="Google" id="ProtNLM"/>
    </source>
</evidence>
<dbReference type="Proteomes" id="UP001219525">
    <property type="component" value="Unassembled WGS sequence"/>
</dbReference>
<dbReference type="AlphaFoldDB" id="A0AAD6V0S6"/>
<comment type="caution">
    <text evidence="1">The sequence shown here is derived from an EMBL/GenBank/DDBJ whole genome shotgun (WGS) entry which is preliminary data.</text>
</comment>
<protein>
    <recommendedName>
        <fullName evidence="3">F-box domain-containing protein</fullName>
    </recommendedName>
</protein>
<proteinExistence type="predicted"/>
<dbReference type="Gene3D" id="3.80.10.10">
    <property type="entry name" value="Ribonuclease Inhibitor"/>
    <property type="match status" value="1"/>
</dbReference>
<reference evidence="1" key="1">
    <citation type="submission" date="2023-03" db="EMBL/GenBank/DDBJ databases">
        <title>Massive genome expansion in bonnet fungi (Mycena s.s.) driven by repeated elements and novel gene families across ecological guilds.</title>
        <authorList>
            <consortium name="Lawrence Berkeley National Laboratory"/>
            <person name="Harder C.B."/>
            <person name="Miyauchi S."/>
            <person name="Viragh M."/>
            <person name="Kuo A."/>
            <person name="Thoen E."/>
            <person name="Andreopoulos B."/>
            <person name="Lu D."/>
            <person name="Skrede I."/>
            <person name="Drula E."/>
            <person name="Henrissat B."/>
            <person name="Morin E."/>
            <person name="Kohler A."/>
            <person name="Barry K."/>
            <person name="LaButti K."/>
            <person name="Morin E."/>
            <person name="Salamov A."/>
            <person name="Lipzen A."/>
            <person name="Mereny Z."/>
            <person name="Hegedus B."/>
            <person name="Baldrian P."/>
            <person name="Stursova M."/>
            <person name="Weitz H."/>
            <person name="Taylor A."/>
            <person name="Grigoriev I.V."/>
            <person name="Nagy L.G."/>
            <person name="Martin F."/>
            <person name="Kauserud H."/>
        </authorList>
    </citation>
    <scope>NUCLEOTIDE SEQUENCE</scope>
    <source>
        <strain evidence="1">9144</strain>
    </source>
</reference>
<name>A0AAD6V0S6_9AGAR</name>
<organism evidence="1 2">
    <name type="scientific">Mycena pura</name>
    <dbReference type="NCBI Taxonomy" id="153505"/>
    <lineage>
        <taxon>Eukaryota</taxon>
        <taxon>Fungi</taxon>
        <taxon>Dikarya</taxon>
        <taxon>Basidiomycota</taxon>
        <taxon>Agaricomycotina</taxon>
        <taxon>Agaricomycetes</taxon>
        <taxon>Agaricomycetidae</taxon>
        <taxon>Agaricales</taxon>
        <taxon>Marasmiineae</taxon>
        <taxon>Mycenaceae</taxon>
        <taxon>Mycena</taxon>
    </lineage>
</organism>
<dbReference type="EMBL" id="JARJCW010000069">
    <property type="protein sequence ID" value="KAJ7199253.1"/>
    <property type="molecule type" value="Genomic_DNA"/>
</dbReference>
<evidence type="ECO:0000313" key="1">
    <source>
        <dbReference type="EMBL" id="KAJ7199253.1"/>
    </source>
</evidence>
<accession>A0AAD6V0S6</accession>